<keyword evidence="2" id="KW-1185">Reference proteome</keyword>
<dbReference type="Proteomes" id="UP000422232">
    <property type="component" value="Chromosome"/>
</dbReference>
<dbReference type="AlphaFoldDB" id="A0A9Q6PT32"/>
<sequence>MVNNFDFFKSAVINQSEFAGFFREIGRENELSRFSQDLIAALSSSTVKVRPNVIALNE</sequence>
<accession>A0A9Q6PT32</accession>
<gene>
    <name evidence="1" type="ORF">Psal009_02268</name>
</gene>
<protein>
    <submittedName>
        <fullName evidence="1">Uncharacterized protein</fullName>
    </submittedName>
</protein>
<evidence type="ECO:0000313" key="2">
    <source>
        <dbReference type="Proteomes" id="UP000422232"/>
    </source>
</evidence>
<evidence type="ECO:0000313" key="1">
    <source>
        <dbReference type="EMBL" id="QGO06357.1"/>
    </source>
</evidence>
<reference evidence="1 2" key="1">
    <citation type="submission" date="2019-04" db="EMBL/GenBank/DDBJ databases">
        <title>Complete genome sequencing of Piscirickettsia salmonis strain Psal-009.</title>
        <authorList>
            <person name="Schober I."/>
            <person name="Bunk B."/>
            <person name="Sproer C."/>
            <person name="Carril G.P."/>
            <person name="Riedel T."/>
            <person name="Flores-Herrera P.A."/>
            <person name="Nourdin-Galindo G."/>
            <person name="Marshall S.H."/>
            <person name="Overmann J."/>
        </authorList>
    </citation>
    <scope>NUCLEOTIDE SEQUENCE [LARGE SCALE GENOMIC DNA]</scope>
    <source>
        <strain evidence="1 2">Psal-009</strain>
    </source>
</reference>
<organism evidence="1 2">
    <name type="scientific">Piscirickettsia salmonis</name>
    <dbReference type="NCBI Taxonomy" id="1238"/>
    <lineage>
        <taxon>Bacteria</taxon>
        <taxon>Pseudomonadati</taxon>
        <taxon>Pseudomonadota</taxon>
        <taxon>Gammaproteobacteria</taxon>
        <taxon>Thiotrichales</taxon>
        <taxon>Piscirickettsiaceae</taxon>
        <taxon>Piscirickettsia</taxon>
    </lineage>
</organism>
<proteinExistence type="predicted"/>
<name>A0A9Q6PT32_PISSA</name>
<dbReference type="EMBL" id="CP038908">
    <property type="protein sequence ID" value="QGO06357.1"/>
    <property type="molecule type" value="Genomic_DNA"/>
</dbReference>